<dbReference type="Gene3D" id="3.90.850.10">
    <property type="entry name" value="Fumarylacetoacetase-like, C-terminal domain"/>
    <property type="match status" value="1"/>
</dbReference>
<dbReference type="InterPro" id="IPR051121">
    <property type="entry name" value="FAH"/>
</dbReference>
<protein>
    <submittedName>
        <fullName evidence="5">2-keto-4-pentenoate hydratase</fullName>
    </submittedName>
</protein>
<reference evidence="5" key="1">
    <citation type="submission" date="2022-04" db="EMBL/GenBank/DDBJ databases">
        <title>Whole genome sequence of Sphaerotilus sp. FB-5.</title>
        <authorList>
            <person name="Takeda M."/>
            <person name="Narihara S."/>
            <person name="Akimoto M."/>
            <person name="Akimoto R."/>
            <person name="Nishiyashiki S."/>
            <person name="Murakami T."/>
        </authorList>
    </citation>
    <scope>NUCLEOTIDE SEQUENCE</scope>
    <source>
        <strain evidence="5">FB-5</strain>
    </source>
</reference>
<dbReference type="PANTHER" id="PTHR42796:SF4">
    <property type="entry name" value="FUMARYLACETOACETATE HYDROLASE DOMAIN-CONTAINING PROTEIN 2A"/>
    <property type="match status" value="1"/>
</dbReference>
<comment type="similarity">
    <text evidence="2">Belongs to the FAH family.</text>
</comment>
<organism evidence="5 6">
    <name type="scientific">Sphaerotilus microaerophilus</name>
    <dbReference type="NCBI Taxonomy" id="2914710"/>
    <lineage>
        <taxon>Bacteria</taxon>
        <taxon>Pseudomonadati</taxon>
        <taxon>Pseudomonadota</taxon>
        <taxon>Betaproteobacteria</taxon>
        <taxon>Burkholderiales</taxon>
        <taxon>Sphaerotilaceae</taxon>
        <taxon>Sphaerotilus</taxon>
    </lineage>
</organism>
<accession>A0ABN6PNZ7</accession>
<keyword evidence="6" id="KW-1185">Reference proteome</keyword>
<dbReference type="Pfam" id="PF01557">
    <property type="entry name" value="FAA_hydrolase"/>
    <property type="match status" value="1"/>
</dbReference>
<dbReference type="InterPro" id="IPR036663">
    <property type="entry name" value="Fumarylacetoacetase_C_sf"/>
</dbReference>
<dbReference type="PANTHER" id="PTHR42796">
    <property type="entry name" value="FUMARYLACETOACETATE HYDROLASE DOMAIN-CONTAINING PROTEIN 2A-RELATED"/>
    <property type="match status" value="1"/>
</dbReference>
<dbReference type="RefSeq" id="WP_251969351.1">
    <property type="nucleotide sequence ID" value="NZ_AP025730.1"/>
</dbReference>
<evidence type="ECO:0000313" key="6">
    <source>
        <dbReference type="Proteomes" id="UP001057498"/>
    </source>
</evidence>
<evidence type="ECO:0000313" key="5">
    <source>
        <dbReference type="EMBL" id="BDI06032.1"/>
    </source>
</evidence>
<dbReference type="InterPro" id="IPR011234">
    <property type="entry name" value="Fumarylacetoacetase-like_C"/>
</dbReference>
<proteinExistence type="inferred from homology"/>
<keyword evidence="3" id="KW-0479">Metal-binding</keyword>
<sequence length="291" mass="32072">MKLARFTANGNAHHAQVGAIQNGRIVALTDLVPGVPDSIRGVLAAGPHLRERLEQALVQHKGGLPLEAVRLEAPVPEAQKFMAIGMNYHDHAEEARRAGVPVPQNQLWFNKQVTCITGPYDPIYKPRVSDKMDYEAELGVVIGKRCRYVGVEDARSVVGGYFVCNDVTARDWQFKSPTYTLGKSFDSHGPIGPWITTDDEIADPHNLTMRLWVNGELRQEANTGGMIYNIWQQIHELSQVMTLEPGDLIATGTCANVGIALGKFLQPGDVVKVEIDSLGFIENRVEAEPIR</sequence>
<comment type="cofactor">
    <cofactor evidence="1">
        <name>Mg(2+)</name>
        <dbReference type="ChEBI" id="CHEBI:18420"/>
    </cofactor>
</comment>
<dbReference type="Proteomes" id="UP001057498">
    <property type="component" value="Chromosome"/>
</dbReference>
<dbReference type="EMBL" id="AP025730">
    <property type="protein sequence ID" value="BDI06032.1"/>
    <property type="molecule type" value="Genomic_DNA"/>
</dbReference>
<name>A0ABN6PNZ7_9BURK</name>
<evidence type="ECO:0000259" key="4">
    <source>
        <dbReference type="Pfam" id="PF01557"/>
    </source>
</evidence>
<evidence type="ECO:0000256" key="1">
    <source>
        <dbReference type="ARBA" id="ARBA00001946"/>
    </source>
</evidence>
<feature type="domain" description="Fumarylacetoacetase-like C-terminal" evidence="4">
    <location>
        <begin position="81"/>
        <end position="285"/>
    </location>
</feature>
<gene>
    <name evidence="5" type="ORF">CATMQ487_30020</name>
</gene>
<evidence type="ECO:0000256" key="2">
    <source>
        <dbReference type="ARBA" id="ARBA00010211"/>
    </source>
</evidence>
<evidence type="ECO:0000256" key="3">
    <source>
        <dbReference type="ARBA" id="ARBA00022723"/>
    </source>
</evidence>
<dbReference type="SUPFAM" id="SSF56529">
    <property type="entry name" value="FAH"/>
    <property type="match status" value="1"/>
</dbReference>